<organism evidence="1 2">
    <name type="scientific">Aspergillus hiratsukae</name>
    <dbReference type="NCBI Taxonomy" id="1194566"/>
    <lineage>
        <taxon>Eukaryota</taxon>
        <taxon>Fungi</taxon>
        <taxon>Dikarya</taxon>
        <taxon>Ascomycota</taxon>
        <taxon>Pezizomycotina</taxon>
        <taxon>Eurotiomycetes</taxon>
        <taxon>Eurotiomycetidae</taxon>
        <taxon>Eurotiales</taxon>
        <taxon>Aspergillaceae</taxon>
        <taxon>Aspergillus</taxon>
        <taxon>Aspergillus subgen. Fumigati</taxon>
    </lineage>
</organism>
<reference evidence="1" key="1">
    <citation type="submission" date="2020-06" db="EMBL/GenBank/DDBJ databases">
        <title>Draft genome sequences of strains closely related to Aspergillus parafelis and Aspergillus hiratsukae.</title>
        <authorList>
            <person name="Dos Santos R.A.C."/>
            <person name="Rivero-Menendez O."/>
            <person name="Steenwyk J.L."/>
            <person name="Mead M.E."/>
            <person name="Goldman G.H."/>
            <person name="Alastruey-Izquierdo A."/>
            <person name="Rokas A."/>
        </authorList>
    </citation>
    <scope>NUCLEOTIDE SEQUENCE</scope>
    <source>
        <strain evidence="1">CNM-CM6106</strain>
    </source>
</reference>
<evidence type="ECO:0000313" key="1">
    <source>
        <dbReference type="EMBL" id="KAF7174513.1"/>
    </source>
</evidence>
<accession>A0A8H6QKS8</accession>
<dbReference type="Proteomes" id="UP000662466">
    <property type="component" value="Unassembled WGS sequence"/>
</dbReference>
<evidence type="ECO:0000313" key="2">
    <source>
        <dbReference type="Proteomes" id="UP000662466"/>
    </source>
</evidence>
<dbReference type="EMBL" id="JACBAF010001492">
    <property type="protein sequence ID" value="KAF7174513.1"/>
    <property type="molecule type" value="Genomic_DNA"/>
</dbReference>
<dbReference type="AlphaFoldDB" id="A0A8H6QKS8"/>
<dbReference type="Pfam" id="PF12013">
    <property type="entry name" value="OrsD"/>
    <property type="match status" value="1"/>
</dbReference>
<protein>
    <submittedName>
        <fullName evidence="1">Uncharacterized protein</fullName>
    </submittedName>
</protein>
<gene>
    <name evidence="1" type="ORF">CNMCM6106_008974</name>
</gene>
<sequence length="203" mass="23496">MEPVLLRFTASIKRLIDQAYQAIKDGRLNEFDQIQINTFFRKPDAVVIANAIQGWEDIEQDSNAISIPLALNDPLPILPCEANGLLCQRDYPQCQYVVSCMKTMRTHWQTKHQWTQQRRRGRVRREDQVRSAAELHRSFQCVSWQQVFPSGPGSHYVRIRFPERPSEQPNPAPAHHVRAAVDEVLQAWEQAQAQAQQTREELA</sequence>
<comment type="caution">
    <text evidence="1">The sequence shown here is derived from an EMBL/GenBank/DDBJ whole genome shotgun (WGS) entry which is preliminary data.</text>
</comment>
<name>A0A8H6QKS8_9EURO</name>
<proteinExistence type="predicted"/>
<dbReference type="InterPro" id="IPR022698">
    <property type="entry name" value="OrsD"/>
</dbReference>